<organism evidence="1 2">
    <name type="scientific">Anatilimnocola aggregata</name>
    <dbReference type="NCBI Taxonomy" id="2528021"/>
    <lineage>
        <taxon>Bacteria</taxon>
        <taxon>Pseudomonadati</taxon>
        <taxon>Planctomycetota</taxon>
        <taxon>Planctomycetia</taxon>
        <taxon>Pirellulales</taxon>
        <taxon>Pirellulaceae</taxon>
        <taxon>Anatilimnocola</taxon>
    </lineage>
</organism>
<dbReference type="EMBL" id="CP036274">
    <property type="protein sequence ID" value="QDU26245.1"/>
    <property type="molecule type" value="Genomic_DNA"/>
</dbReference>
<dbReference type="KEGG" id="aagg:ETAA8_13210"/>
<accession>A0A517Y7S3</accession>
<dbReference type="AlphaFoldDB" id="A0A517Y7S3"/>
<gene>
    <name evidence="1" type="ORF">ETAA8_13210</name>
</gene>
<evidence type="ECO:0000313" key="1">
    <source>
        <dbReference type="EMBL" id="QDU26245.1"/>
    </source>
</evidence>
<proteinExistence type="predicted"/>
<evidence type="ECO:0000313" key="2">
    <source>
        <dbReference type="Proteomes" id="UP000315017"/>
    </source>
</evidence>
<reference evidence="1 2" key="1">
    <citation type="submission" date="2019-02" db="EMBL/GenBank/DDBJ databases">
        <title>Deep-cultivation of Planctomycetes and their phenomic and genomic characterization uncovers novel biology.</title>
        <authorList>
            <person name="Wiegand S."/>
            <person name="Jogler M."/>
            <person name="Boedeker C."/>
            <person name="Pinto D."/>
            <person name="Vollmers J."/>
            <person name="Rivas-Marin E."/>
            <person name="Kohn T."/>
            <person name="Peeters S.H."/>
            <person name="Heuer A."/>
            <person name="Rast P."/>
            <person name="Oberbeckmann S."/>
            <person name="Bunk B."/>
            <person name="Jeske O."/>
            <person name="Meyerdierks A."/>
            <person name="Storesund J.E."/>
            <person name="Kallscheuer N."/>
            <person name="Luecker S."/>
            <person name="Lage O.M."/>
            <person name="Pohl T."/>
            <person name="Merkel B.J."/>
            <person name="Hornburger P."/>
            <person name="Mueller R.-W."/>
            <person name="Bruemmer F."/>
            <person name="Labrenz M."/>
            <person name="Spormann A.M."/>
            <person name="Op den Camp H."/>
            <person name="Overmann J."/>
            <person name="Amann R."/>
            <person name="Jetten M.S.M."/>
            <person name="Mascher T."/>
            <person name="Medema M.H."/>
            <person name="Devos D.P."/>
            <person name="Kaster A.-K."/>
            <person name="Ovreas L."/>
            <person name="Rohde M."/>
            <person name="Galperin M.Y."/>
            <person name="Jogler C."/>
        </authorList>
    </citation>
    <scope>NUCLEOTIDE SEQUENCE [LARGE SCALE GENOMIC DNA]</scope>
    <source>
        <strain evidence="1 2">ETA_A8</strain>
    </source>
</reference>
<keyword evidence="2" id="KW-1185">Reference proteome</keyword>
<sequence length="101" mass="10867">MAWISESCTGRNSWPVWRQFFARIDQSSMPTQDNALLGIQNSAPRQTASDTSIEAASQNAVAPNFRQTAADNAAKESATLSDGRMSLKCGGHQKAYTALAC</sequence>
<dbReference type="Proteomes" id="UP000315017">
    <property type="component" value="Chromosome"/>
</dbReference>
<protein>
    <submittedName>
        <fullName evidence="1">Uncharacterized protein</fullName>
    </submittedName>
</protein>
<name>A0A517Y7S3_9BACT</name>